<accession>A0A7R9NWW0</accession>
<dbReference type="AlphaFoldDB" id="A0A7R9NWW0"/>
<organism evidence="1">
    <name type="scientific">Timema tahoe</name>
    <dbReference type="NCBI Taxonomy" id="61484"/>
    <lineage>
        <taxon>Eukaryota</taxon>
        <taxon>Metazoa</taxon>
        <taxon>Ecdysozoa</taxon>
        <taxon>Arthropoda</taxon>
        <taxon>Hexapoda</taxon>
        <taxon>Insecta</taxon>
        <taxon>Pterygota</taxon>
        <taxon>Neoptera</taxon>
        <taxon>Polyneoptera</taxon>
        <taxon>Phasmatodea</taxon>
        <taxon>Timematodea</taxon>
        <taxon>Timematoidea</taxon>
        <taxon>Timematidae</taxon>
        <taxon>Timema</taxon>
    </lineage>
</organism>
<protein>
    <submittedName>
        <fullName evidence="1">Uncharacterized protein</fullName>
    </submittedName>
</protein>
<sequence>MATGHTTIAAITAALSNNATPTTITVASSSFTASPTVGSTVANEVVPIFLQTKAAQGIAGVFVWIALFLTCQQLWRRVVLFLETGEVTLECAWIEDVAVCGEVTDTDIVAEVLKITSRLKFEHLVMKRTILQ</sequence>
<dbReference type="EMBL" id="OE002602">
    <property type="protein sequence ID" value="CAD7459014.1"/>
    <property type="molecule type" value="Genomic_DNA"/>
</dbReference>
<name>A0A7R9NWW0_9NEOP</name>
<proteinExistence type="predicted"/>
<reference evidence="1" key="1">
    <citation type="submission" date="2020-11" db="EMBL/GenBank/DDBJ databases">
        <authorList>
            <person name="Tran Van P."/>
        </authorList>
    </citation>
    <scope>NUCLEOTIDE SEQUENCE</scope>
</reference>
<gene>
    <name evidence="1" type="ORF">TTEB3V08_LOCUS6984</name>
</gene>
<evidence type="ECO:0000313" key="1">
    <source>
        <dbReference type="EMBL" id="CAD7459014.1"/>
    </source>
</evidence>